<dbReference type="InterPro" id="IPR004837">
    <property type="entry name" value="NaCa_Exmemb"/>
</dbReference>
<evidence type="ECO:0000256" key="12">
    <source>
        <dbReference type="ARBA" id="ARBA00022989"/>
    </source>
</evidence>
<dbReference type="AlphaFoldDB" id="A0A8D8VMV8"/>
<evidence type="ECO:0000256" key="9">
    <source>
        <dbReference type="ARBA" id="ARBA00022837"/>
    </source>
</evidence>
<feature type="transmembrane region" description="Helical" evidence="18">
    <location>
        <begin position="413"/>
        <end position="434"/>
    </location>
</feature>
<evidence type="ECO:0000256" key="10">
    <source>
        <dbReference type="ARBA" id="ARBA00022847"/>
    </source>
</evidence>
<evidence type="ECO:0000256" key="16">
    <source>
        <dbReference type="ARBA" id="ARBA00023201"/>
    </source>
</evidence>
<evidence type="ECO:0000256" key="3">
    <source>
        <dbReference type="ARBA" id="ARBA00022448"/>
    </source>
</evidence>
<dbReference type="EMBL" id="HBUF01402807">
    <property type="protein sequence ID" value="CAG6737302.1"/>
    <property type="molecule type" value="Transcribed_RNA"/>
</dbReference>
<dbReference type="PANTHER" id="PTHR10846:SF2">
    <property type="entry name" value="RE48874P"/>
    <property type="match status" value="1"/>
</dbReference>
<dbReference type="EMBL" id="HBUF01069923">
    <property type="protein sequence ID" value="CAG6629173.1"/>
    <property type="molecule type" value="Transcribed_RNA"/>
</dbReference>
<comment type="subcellular location">
    <subcellularLocation>
        <location evidence="1">Membrane</location>
        <topology evidence="1">Multi-pass membrane protein</topology>
    </subcellularLocation>
</comment>
<keyword evidence="16" id="KW-0739">Sodium transport</keyword>
<evidence type="ECO:0000256" key="19">
    <source>
        <dbReference type="SAM" id="SignalP"/>
    </source>
</evidence>
<evidence type="ECO:0000256" key="6">
    <source>
        <dbReference type="ARBA" id="ARBA00022568"/>
    </source>
</evidence>
<keyword evidence="6" id="KW-0109">Calcium transport</keyword>
<feature type="transmembrane region" description="Helical" evidence="18">
    <location>
        <begin position="380"/>
        <end position="401"/>
    </location>
</feature>
<protein>
    <submittedName>
        <fullName evidence="21">Sodium/potassium/calcium exchanger 5</fullName>
    </submittedName>
</protein>
<feature type="region of interest" description="Disordered" evidence="17">
    <location>
        <begin position="267"/>
        <end position="288"/>
    </location>
</feature>
<evidence type="ECO:0000256" key="15">
    <source>
        <dbReference type="ARBA" id="ARBA00023136"/>
    </source>
</evidence>
<keyword evidence="4" id="KW-0050">Antiport</keyword>
<evidence type="ECO:0000313" key="21">
    <source>
        <dbReference type="EMBL" id="CAG6629173.1"/>
    </source>
</evidence>
<dbReference type="InterPro" id="IPR004481">
    <property type="entry name" value="K/Na/Ca-exchanger"/>
</dbReference>
<dbReference type="GO" id="GO:0006874">
    <property type="term" value="P:intracellular calcium ion homeostasis"/>
    <property type="evidence" value="ECO:0007669"/>
    <property type="project" value="TreeGrafter"/>
</dbReference>
<keyword evidence="13" id="KW-0915">Sodium</keyword>
<proteinExistence type="inferred from homology"/>
<evidence type="ECO:0000256" key="7">
    <source>
        <dbReference type="ARBA" id="ARBA00022692"/>
    </source>
</evidence>
<dbReference type="InterPro" id="IPR044880">
    <property type="entry name" value="NCX_ion-bd_dom_sf"/>
</dbReference>
<evidence type="ECO:0000256" key="13">
    <source>
        <dbReference type="ARBA" id="ARBA00023053"/>
    </source>
</evidence>
<evidence type="ECO:0000256" key="11">
    <source>
        <dbReference type="ARBA" id="ARBA00022958"/>
    </source>
</evidence>
<accession>A0A8D8VMV8</accession>
<evidence type="ECO:0000259" key="20">
    <source>
        <dbReference type="Pfam" id="PF01699"/>
    </source>
</evidence>
<feature type="domain" description="Sodium/calcium exchanger membrane region" evidence="20">
    <location>
        <begin position="60"/>
        <end position="202"/>
    </location>
</feature>
<evidence type="ECO:0000256" key="4">
    <source>
        <dbReference type="ARBA" id="ARBA00022449"/>
    </source>
</evidence>
<keyword evidence="14" id="KW-0406">Ion transport</keyword>
<feature type="domain" description="Sodium/calcium exchanger membrane region" evidence="20">
    <location>
        <begin position="347"/>
        <end position="499"/>
    </location>
</feature>
<reference evidence="21" key="1">
    <citation type="submission" date="2021-05" db="EMBL/GenBank/DDBJ databases">
        <authorList>
            <person name="Alioto T."/>
            <person name="Alioto T."/>
            <person name="Gomez Garrido J."/>
        </authorList>
    </citation>
    <scope>NUCLEOTIDE SEQUENCE</scope>
</reference>
<keyword evidence="10" id="KW-0769">Symport</keyword>
<organism evidence="21">
    <name type="scientific">Cacopsylla melanoneura</name>
    <dbReference type="NCBI Taxonomy" id="428564"/>
    <lineage>
        <taxon>Eukaryota</taxon>
        <taxon>Metazoa</taxon>
        <taxon>Ecdysozoa</taxon>
        <taxon>Arthropoda</taxon>
        <taxon>Hexapoda</taxon>
        <taxon>Insecta</taxon>
        <taxon>Pterygota</taxon>
        <taxon>Neoptera</taxon>
        <taxon>Paraneoptera</taxon>
        <taxon>Hemiptera</taxon>
        <taxon>Sternorrhyncha</taxon>
        <taxon>Psylloidea</taxon>
        <taxon>Psyllidae</taxon>
        <taxon>Psyllinae</taxon>
        <taxon>Cacopsylla</taxon>
    </lineage>
</organism>
<feature type="transmembrane region" description="Helical" evidence="18">
    <location>
        <begin position="184"/>
        <end position="203"/>
    </location>
</feature>
<feature type="chain" id="PRO_5036262311" evidence="19">
    <location>
        <begin position="21"/>
        <end position="514"/>
    </location>
</feature>
<name>A0A8D8VMV8_9HEMI</name>
<dbReference type="FunFam" id="1.20.1420.30:FF:000009">
    <property type="entry name" value="sodium/potassium/calcium exchanger 5 isoform X2"/>
    <property type="match status" value="1"/>
</dbReference>
<feature type="transmembrane region" description="Helical" evidence="18">
    <location>
        <begin position="159"/>
        <end position="178"/>
    </location>
</feature>
<evidence type="ECO:0000256" key="1">
    <source>
        <dbReference type="ARBA" id="ARBA00004141"/>
    </source>
</evidence>
<dbReference type="NCBIfam" id="TIGR00367">
    <property type="entry name" value="calcium/sodium antiporter"/>
    <property type="match status" value="1"/>
</dbReference>
<dbReference type="GO" id="GO:0005886">
    <property type="term" value="C:plasma membrane"/>
    <property type="evidence" value="ECO:0007669"/>
    <property type="project" value="TreeGrafter"/>
</dbReference>
<feature type="transmembrane region" description="Helical" evidence="18">
    <location>
        <begin position="454"/>
        <end position="476"/>
    </location>
</feature>
<feature type="transmembrane region" description="Helical" evidence="18">
    <location>
        <begin position="125"/>
        <end position="147"/>
    </location>
</feature>
<keyword evidence="7 18" id="KW-0812">Transmembrane</keyword>
<evidence type="ECO:0000256" key="2">
    <source>
        <dbReference type="ARBA" id="ARBA00005364"/>
    </source>
</evidence>
<dbReference type="Pfam" id="PF01699">
    <property type="entry name" value="Na_Ca_ex"/>
    <property type="match status" value="2"/>
</dbReference>
<evidence type="ECO:0000256" key="14">
    <source>
        <dbReference type="ARBA" id="ARBA00023065"/>
    </source>
</evidence>
<dbReference type="EMBL" id="HBUF01233230">
    <property type="protein sequence ID" value="CAG6674204.1"/>
    <property type="molecule type" value="Transcribed_RNA"/>
</dbReference>
<dbReference type="GO" id="GO:0005262">
    <property type="term" value="F:calcium channel activity"/>
    <property type="evidence" value="ECO:0007669"/>
    <property type="project" value="TreeGrafter"/>
</dbReference>
<keyword evidence="11" id="KW-0630">Potassium</keyword>
<sequence length="514" mass="56350">MRKASIGFLLCALFFHNVQSALHARLGGKGNCTTGNSEDNFPADIFTYEQKIHGAIAVHIFIALYGFMIIAFVCNNYFLPSVYHICHDLKLSPDVAGATFMATATCAPELFVNIIGTFLTQSDLGLGTVVGSAVFNTLGVATCAGLAAKKDITLEKWPLLRDGGVYILVIMILALIVADNVVMWYEAAVLLFFYFVYFIIMFTQSKWYATAKKVVRSTNNSLKSNSSKLNLNVNISEEDYLGFGSYRAYYFYITDKINQEMQQAASRRSSIRPPDSVKTNGTAPPAEITPEVQQVSDPVLELEDEISHVCYMPGGLVKNLWWAFTLPCLTLLWYTIPDCRVNKKVYPLTFFMCIIWIGVSSYLISWMISIFGNTFHISDVVMGITFLAAGGSVPEAASSIINARKNGVGSMSISNALGANTLDILLCLGFPWFIKTLLPATLQGGPIQLESGSNVFNCFCLIASVVALIMIAAINSFTMNHIMGFMSLLAYVCFITIIILTGLGMLFNSVVPAC</sequence>
<dbReference type="EMBL" id="HBUF01069924">
    <property type="protein sequence ID" value="CAG6629174.1"/>
    <property type="molecule type" value="Transcribed_RNA"/>
</dbReference>
<evidence type="ECO:0000256" key="5">
    <source>
        <dbReference type="ARBA" id="ARBA00022538"/>
    </source>
</evidence>
<evidence type="ECO:0000256" key="17">
    <source>
        <dbReference type="SAM" id="MobiDB-lite"/>
    </source>
</evidence>
<dbReference type="Gene3D" id="1.20.1420.30">
    <property type="entry name" value="NCX, central ion-binding region"/>
    <property type="match status" value="2"/>
</dbReference>
<keyword evidence="3" id="KW-0813">Transport</keyword>
<dbReference type="GO" id="GO:0008273">
    <property type="term" value="F:calcium, potassium:sodium antiporter activity"/>
    <property type="evidence" value="ECO:0007669"/>
    <property type="project" value="TreeGrafter"/>
</dbReference>
<keyword evidence="9" id="KW-0106">Calcium</keyword>
<evidence type="ECO:0000256" key="8">
    <source>
        <dbReference type="ARBA" id="ARBA00022729"/>
    </source>
</evidence>
<feature type="transmembrane region" description="Helical" evidence="18">
    <location>
        <begin position="345"/>
        <end position="368"/>
    </location>
</feature>
<keyword evidence="5" id="KW-0633">Potassium transport</keyword>
<feature type="transmembrane region" description="Helical" evidence="18">
    <location>
        <begin position="52"/>
        <end position="74"/>
    </location>
</feature>
<comment type="similarity">
    <text evidence="2">Belongs to the Ca(2+):cation antiporter (CaCA) (TC 2.A.19) family. SLC24A subfamily.</text>
</comment>
<keyword evidence="8 19" id="KW-0732">Signal</keyword>
<evidence type="ECO:0000256" key="18">
    <source>
        <dbReference type="SAM" id="Phobius"/>
    </source>
</evidence>
<keyword evidence="12 18" id="KW-1133">Transmembrane helix</keyword>
<dbReference type="PANTHER" id="PTHR10846">
    <property type="entry name" value="SODIUM/POTASSIUM/CALCIUM EXCHANGER"/>
    <property type="match status" value="1"/>
</dbReference>
<feature type="signal peptide" evidence="19">
    <location>
        <begin position="1"/>
        <end position="20"/>
    </location>
</feature>
<feature type="transmembrane region" description="Helical" evidence="18">
    <location>
        <begin position="488"/>
        <end position="507"/>
    </location>
</feature>
<feature type="transmembrane region" description="Helical" evidence="18">
    <location>
        <begin position="95"/>
        <end position="119"/>
    </location>
</feature>
<dbReference type="GO" id="GO:0015293">
    <property type="term" value="F:symporter activity"/>
    <property type="evidence" value="ECO:0007669"/>
    <property type="project" value="UniProtKB-KW"/>
</dbReference>
<keyword evidence="15 18" id="KW-0472">Membrane</keyword>